<evidence type="ECO:0000313" key="12">
    <source>
        <dbReference type="Proteomes" id="UP001501490"/>
    </source>
</evidence>
<keyword evidence="4" id="KW-0050">Antiport</keyword>
<keyword evidence="3" id="KW-0813">Transport</keyword>
<evidence type="ECO:0000256" key="3">
    <source>
        <dbReference type="ARBA" id="ARBA00022448"/>
    </source>
</evidence>
<keyword evidence="7" id="KW-0406">Ion transport</keyword>
<evidence type="ECO:0000256" key="7">
    <source>
        <dbReference type="ARBA" id="ARBA00023065"/>
    </source>
</evidence>
<dbReference type="InterPro" id="IPR006153">
    <property type="entry name" value="Cation/H_exchanger_TM"/>
</dbReference>
<accession>A0ABP6ZFT1</accession>
<dbReference type="RefSeq" id="WP_344801149.1">
    <property type="nucleotide sequence ID" value="NZ_BAABAB010000002.1"/>
</dbReference>
<evidence type="ECO:0000256" key="1">
    <source>
        <dbReference type="ARBA" id="ARBA00004141"/>
    </source>
</evidence>
<dbReference type="EMBL" id="BAABAB010000002">
    <property type="protein sequence ID" value="GAA3603393.1"/>
    <property type="molecule type" value="Genomic_DNA"/>
</dbReference>
<feature type="transmembrane region" description="Helical" evidence="9">
    <location>
        <begin position="6"/>
        <end position="28"/>
    </location>
</feature>
<evidence type="ECO:0000256" key="9">
    <source>
        <dbReference type="SAM" id="Phobius"/>
    </source>
</evidence>
<feature type="transmembrane region" description="Helical" evidence="9">
    <location>
        <begin position="149"/>
        <end position="170"/>
    </location>
</feature>
<keyword evidence="8 9" id="KW-0472">Membrane</keyword>
<comment type="subcellular location">
    <subcellularLocation>
        <location evidence="1">Membrane</location>
        <topology evidence="1">Multi-pass membrane protein</topology>
    </subcellularLocation>
</comment>
<comment type="caution">
    <text evidence="11">The sequence shown here is derived from an EMBL/GenBank/DDBJ whole genome shotgun (WGS) entry which is preliminary data.</text>
</comment>
<evidence type="ECO:0000256" key="2">
    <source>
        <dbReference type="ARBA" id="ARBA00005551"/>
    </source>
</evidence>
<feature type="transmembrane region" description="Helical" evidence="9">
    <location>
        <begin position="270"/>
        <end position="289"/>
    </location>
</feature>
<keyword evidence="12" id="KW-1185">Reference proteome</keyword>
<feature type="transmembrane region" description="Helical" evidence="9">
    <location>
        <begin position="372"/>
        <end position="392"/>
    </location>
</feature>
<evidence type="ECO:0000256" key="6">
    <source>
        <dbReference type="ARBA" id="ARBA00022989"/>
    </source>
</evidence>
<feature type="transmembrane region" description="Helical" evidence="9">
    <location>
        <begin position="119"/>
        <end position="137"/>
    </location>
</feature>
<keyword evidence="5 9" id="KW-0812">Transmembrane</keyword>
<feature type="transmembrane region" description="Helical" evidence="9">
    <location>
        <begin position="35"/>
        <end position="55"/>
    </location>
</feature>
<evidence type="ECO:0000313" key="11">
    <source>
        <dbReference type="EMBL" id="GAA3603393.1"/>
    </source>
</evidence>
<feature type="transmembrane region" description="Helical" evidence="9">
    <location>
        <begin position="301"/>
        <end position="320"/>
    </location>
</feature>
<evidence type="ECO:0000256" key="8">
    <source>
        <dbReference type="ARBA" id="ARBA00023136"/>
    </source>
</evidence>
<dbReference type="Proteomes" id="UP001501490">
    <property type="component" value="Unassembled WGS sequence"/>
</dbReference>
<feature type="transmembrane region" description="Helical" evidence="9">
    <location>
        <begin position="341"/>
        <end position="360"/>
    </location>
</feature>
<organism evidence="11 12">
    <name type="scientific">Microlunatus ginsengisoli</name>
    <dbReference type="NCBI Taxonomy" id="363863"/>
    <lineage>
        <taxon>Bacteria</taxon>
        <taxon>Bacillati</taxon>
        <taxon>Actinomycetota</taxon>
        <taxon>Actinomycetes</taxon>
        <taxon>Propionibacteriales</taxon>
        <taxon>Propionibacteriaceae</taxon>
        <taxon>Microlunatus</taxon>
    </lineage>
</organism>
<gene>
    <name evidence="11" type="ORF">GCM10022236_01430</name>
</gene>
<name>A0ABP6ZFT1_9ACTN</name>
<proteinExistence type="inferred from homology"/>
<evidence type="ECO:0000256" key="4">
    <source>
        <dbReference type="ARBA" id="ARBA00022449"/>
    </source>
</evidence>
<dbReference type="PANTHER" id="PTHR43562:SF1">
    <property type="entry name" value="NA(+)_H(+) ANTIPORTER YJBQ-RELATED"/>
    <property type="match status" value="1"/>
</dbReference>
<comment type="similarity">
    <text evidence="2">Belongs to the monovalent cation:proton antiporter 2 (CPA2) transporter (TC 2.A.37) family.</text>
</comment>
<feature type="transmembrane region" description="Helical" evidence="9">
    <location>
        <begin position="220"/>
        <end position="237"/>
    </location>
</feature>
<feature type="transmembrane region" description="Helical" evidence="9">
    <location>
        <begin position="61"/>
        <end position="80"/>
    </location>
</feature>
<dbReference type="PANTHER" id="PTHR43562">
    <property type="entry name" value="NAPA-TYPE SODIUM/HYDROGEN ANTIPORTER"/>
    <property type="match status" value="1"/>
</dbReference>
<keyword evidence="6 9" id="KW-1133">Transmembrane helix</keyword>
<dbReference type="Pfam" id="PF00999">
    <property type="entry name" value="Na_H_Exchanger"/>
    <property type="match status" value="1"/>
</dbReference>
<protein>
    <submittedName>
        <fullName evidence="11">Cation:proton antiporter</fullName>
    </submittedName>
</protein>
<evidence type="ECO:0000256" key="5">
    <source>
        <dbReference type="ARBA" id="ARBA00022692"/>
    </source>
</evidence>
<dbReference type="InterPro" id="IPR038770">
    <property type="entry name" value="Na+/solute_symporter_sf"/>
</dbReference>
<feature type="domain" description="Cation/H+ exchanger transmembrane" evidence="10">
    <location>
        <begin position="22"/>
        <end position="386"/>
    </location>
</feature>
<reference evidence="12" key="1">
    <citation type="journal article" date="2019" name="Int. J. Syst. Evol. Microbiol.">
        <title>The Global Catalogue of Microorganisms (GCM) 10K type strain sequencing project: providing services to taxonomists for standard genome sequencing and annotation.</title>
        <authorList>
            <consortium name="The Broad Institute Genomics Platform"/>
            <consortium name="The Broad Institute Genome Sequencing Center for Infectious Disease"/>
            <person name="Wu L."/>
            <person name="Ma J."/>
        </authorList>
    </citation>
    <scope>NUCLEOTIDE SEQUENCE [LARGE SCALE GENOMIC DNA]</scope>
    <source>
        <strain evidence="12">JCM 16929</strain>
    </source>
</reference>
<sequence>MEAPDPAVSLFWIALCAVAAPLLAGFVPRKMLPEVVLLLIFGVIIGPNVLGLAVTDEAIGLLRELGLGMLFLLAGYEVELKELTGRGGRRALVTWLISLGLAFVLVWLVGLSGTMHAEVAVAIALTSTALGTLLPILKDAGMLGTPFGAAVLNHGAFGELGPVVAMAVLLSARAPGLSIVVLAAFAVLAVVMTLPWTRLRHGTTRVMELIRSGSETTGQTTVRLTVLLLVALLVLAGAFQLDSVLGAFAAGFILRRALPDGDEQLEHKLNGLAFGLLIPIFFVTSGMAIDPAAVAAHPLGLIAFVVMILVVRGIPVYVAGRLQRNALTGERQFDGRDSLRLGLYAATGLPIIVAVTTTAVNAGQMSAENASLLVAGGALTVLALPMTATLLAHPADSRPLRA</sequence>
<evidence type="ECO:0000259" key="10">
    <source>
        <dbReference type="Pfam" id="PF00999"/>
    </source>
</evidence>
<feature type="transmembrane region" description="Helical" evidence="9">
    <location>
        <begin position="176"/>
        <end position="199"/>
    </location>
</feature>
<feature type="transmembrane region" description="Helical" evidence="9">
    <location>
        <begin position="92"/>
        <end position="113"/>
    </location>
</feature>
<dbReference type="Gene3D" id="1.20.1530.20">
    <property type="match status" value="1"/>
</dbReference>